<dbReference type="Proteomes" id="UP000035963">
    <property type="component" value="Unassembled WGS sequence"/>
</dbReference>
<dbReference type="AlphaFoldDB" id="A0A0J1CW35"/>
<comment type="caution">
    <text evidence="1">The sequence shown here is derived from an EMBL/GenBank/DDBJ whole genome shotgun (WGS) entry which is preliminary data.</text>
</comment>
<dbReference type="PATRIC" id="fig|908627.4.peg.4134"/>
<accession>A0A0J1CW35</accession>
<organism evidence="1 2">
    <name type="scientific">Caballeronia mineralivorans PML1(12)</name>
    <dbReference type="NCBI Taxonomy" id="908627"/>
    <lineage>
        <taxon>Bacteria</taxon>
        <taxon>Pseudomonadati</taxon>
        <taxon>Pseudomonadota</taxon>
        <taxon>Betaproteobacteria</taxon>
        <taxon>Burkholderiales</taxon>
        <taxon>Burkholderiaceae</taxon>
        <taxon>Caballeronia</taxon>
    </lineage>
</organism>
<sequence>MANKSGMPRQEEVVDLGGWISVWYDKAVAARFIQPPFVLDDSTADRLQGYFDVGLTPGDAVHAFFGVMH</sequence>
<proteinExistence type="predicted"/>
<gene>
    <name evidence="1" type="ORF">EOS_18470</name>
</gene>
<protein>
    <submittedName>
        <fullName evidence="1">Uncharacterized protein</fullName>
    </submittedName>
</protein>
<keyword evidence="2" id="KW-1185">Reference proteome</keyword>
<evidence type="ECO:0000313" key="2">
    <source>
        <dbReference type="Proteomes" id="UP000035963"/>
    </source>
</evidence>
<reference evidence="1 2" key="1">
    <citation type="journal article" date="2015" name="Genome Announc.">
        <title>Draft Genome Sequence of Burkholderia sp. Strain PML1(12), an Ectomycorrhizosphere-Inhabiting Bacterium with Effective Mineral-Weathering Ability.</title>
        <authorList>
            <person name="Uroz S."/>
            <person name="Oger P."/>
        </authorList>
    </citation>
    <scope>NUCLEOTIDE SEQUENCE [LARGE SCALE GENOMIC DNA]</scope>
    <source>
        <strain evidence="2">PML1(12)</strain>
    </source>
</reference>
<evidence type="ECO:0000313" key="1">
    <source>
        <dbReference type="EMBL" id="KLU24797.1"/>
    </source>
</evidence>
<name>A0A0J1CW35_9BURK</name>
<dbReference type="EMBL" id="AEJF01000116">
    <property type="protein sequence ID" value="KLU24797.1"/>
    <property type="molecule type" value="Genomic_DNA"/>
</dbReference>